<dbReference type="PANTHER" id="PTHR37836">
    <property type="entry name" value="LMO1036 PROTEIN"/>
    <property type="match status" value="1"/>
</dbReference>
<dbReference type="EMBL" id="BLPF01000002">
    <property type="protein sequence ID" value="GFJ82349.1"/>
    <property type="molecule type" value="Genomic_DNA"/>
</dbReference>
<evidence type="ECO:0000313" key="2">
    <source>
        <dbReference type="EMBL" id="GFJ82349.1"/>
    </source>
</evidence>
<gene>
    <name evidence="2" type="ORF">Phou_065290</name>
</gene>
<dbReference type="PANTHER" id="PTHR37836:SF2">
    <property type="entry name" value="DUF4038 DOMAIN-CONTAINING PROTEIN"/>
    <property type="match status" value="1"/>
</dbReference>
<comment type="caution">
    <text evidence="2">The sequence shown here is derived from an EMBL/GenBank/DDBJ whole genome shotgun (WGS) entry which is preliminary data.</text>
</comment>
<dbReference type="InterPro" id="IPR017853">
    <property type="entry name" value="GH"/>
</dbReference>
<evidence type="ECO:0000259" key="1">
    <source>
        <dbReference type="Pfam" id="PF13204"/>
    </source>
</evidence>
<proteinExistence type="predicted"/>
<accession>A0A6V8KJM6</accession>
<dbReference type="SUPFAM" id="SSF51445">
    <property type="entry name" value="(Trans)glycosidases"/>
    <property type="match status" value="1"/>
</dbReference>
<reference evidence="2 3" key="2">
    <citation type="submission" date="2020-03" db="EMBL/GenBank/DDBJ databases">
        <authorList>
            <person name="Ichikawa N."/>
            <person name="Kimura A."/>
            <person name="Kitahashi Y."/>
            <person name="Uohara A."/>
        </authorList>
    </citation>
    <scope>NUCLEOTIDE SEQUENCE [LARGE SCALE GENOMIC DNA]</scope>
    <source>
        <strain evidence="2 3">NBRC 108639</strain>
    </source>
</reference>
<sequence>MDWSTLGVVQALGGGADPAADPGTCRVTTPDGHTVDIPAFTGADGRLRARVRHTAPGTYEFTFSAGTTATVEMPAPPPPRRDLTARPGERFLRDENGQPFLWVADTWWYAFSERADDAAFAELVQLRRTQGFTVVQLVAGLYPETTAFTPQAATGGRWSWTPDLSHPDPQWWDDAERRLAAVVAAGLTPAVVGAWSYYLLDLGDERIRRHWREIIARWAALPVLWCVCGEVGLPHYDELTADDLPDRVADLVTRWSAIGAELRRTDPYQRPVTYHPCPAFRHHTSLDAVGDQAEVDLVWMQTGHADRGSVAQSLRALDQARAAEPPLPVVNSEVCYEGIAAGSSATLQRMLFWSHMLGGAAGHTYGAQGIWAFARGRADDPGDVWGTTDWQEAARLPGAAQTGLGGRLLSELRWWEHRPWQSGVAPYATRESPFLPYCAGTGTERVVYVPANSLREPTIGISLALRTLGLRELGAGTWRVDVVNPRTGAVAATHAARVDATGEWELPGTHFATSLPTFEDWLLICRKEGDAA</sequence>
<dbReference type="InterPro" id="IPR025277">
    <property type="entry name" value="Apiosidase-like_cat_dom"/>
</dbReference>
<dbReference type="AlphaFoldDB" id="A0A6V8KJM6"/>
<dbReference type="Pfam" id="PF13204">
    <property type="entry name" value="Apiosidase"/>
    <property type="match status" value="1"/>
</dbReference>
<dbReference type="RefSeq" id="WP_173062738.1">
    <property type="nucleotide sequence ID" value="NZ_BAABGO010000016.1"/>
</dbReference>
<keyword evidence="3" id="KW-1185">Reference proteome</keyword>
<name>A0A6V8KJM6_9ACTN</name>
<dbReference type="Proteomes" id="UP000482800">
    <property type="component" value="Unassembled WGS sequence"/>
</dbReference>
<dbReference type="Gene3D" id="3.20.20.80">
    <property type="entry name" value="Glycosidases"/>
    <property type="match status" value="1"/>
</dbReference>
<evidence type="ECO:0000313" key="3">
    <source>
        <dbReference type="Proteomes" id="UP000482800"/>
    </source>
</evidence>
<organism evidence="2 3">
    <name type="scientific">Phytohabitans houttuyneae</name>
    <dbReference type="NCBI Taxonomy" id="1076126"/>
    <lineage>
        <taxon>Bacteria</taxon>
        <taxon>Bacillati</taxon>
        <taxon>Actinomycetota</taxon>
        <taxon>Actinomycetes</taxon>
        <taxon>Micromonosporales</taxon>
        <taxon>Micromonosporaceae</taxon>
    </lineage>
</organism>
<protein>
    <recommendedName>
        <fullName evidence="1">Apiosidase-like catalytic domain-containing protein</fullName>
    </recommendedName>
</protein>
<reference evidence="2 3" key="1">
    <citation type="submission" date="2020-03" db="EMBL/GenBank/DDBJ databases">
        <title>Whole genome shotgun sequence of Phytohabitans houttuyneae NBRC 108639.</title>
        <authorList>
            <person name="Komaki H."/>
            <person name="Tamura T."/>
        </authorList>
    </citation>
    <scope>NUCLEOTIDE SEQUENCE [LARGE SCALE GENOMIC DNA]</scope>
    <source>
        <strain evidence="2 3">NBRC 108639</strain>
    </source>
</reference>
<feature type="domain" description="Apiosidase-like catalytic" evidence="1">
    <location>
        <begin position="88"/>
        <end position="416"/>
    </location>
</feature>